<dbReference type="EMBL" id="ABJL02000007">
    <property type="protein sequence ID" value="EDV06773.1"/>
    <property type="molecule type" value="Genomic_DNA"/>
</dbReference>
<evidence type="ECO:0000313" key="3">
    <source>
        <dbReference type="Proteomes" id="UP000004596"/>
    </source>
</evidence>
<dbReference type="eggNOG" id="ENOG502ZY9F">
    <property type="taxonomic scope" value="Bacteria"/>
</dbReference>
<dbReference type="OrthoDB" id="9994916at2"/>
<dbReference type="AlphaFoldDB" id="B3C8G8"/>
<proteinExistence type="predicted"/>
<reference evidence="2 3" key="2">
    <citation type="submission" date="2008-04" db="EMBL/GenBank/DDBJ databases">
        <authorList>
            <person name="Fulton L."/>
            <person name="Clifton S."/>
            <person name="Fulton B."/>
            <person name="Xu J."/>
            <person name="Minx P."/>
            <person name="Pepin K.H."/>
            <person name="Johnson M."/>
            <person name="Thiruvilangam P."/>
            <person name="Bhonagiri V."/>
            <person name="Nash W.E."/>
            <person name="Mardis E.R."/>
            <person name="Wilson R.K."/>
        </authorList>
    </citation>
    <scope>NUCLEOTIDE SEQUENCE [LARGE SCALE GENOMIC DNA]</scope>
    <source>
        <strain evidence="2 3">DSM 17393</strain>
    </source>
</reference>
<comment type="caution">
    <text evidence="2">The sequence shown here is derived from an EMBL/GenBank/DDBJ whole genome shotgun (WGS) entry which is preliminary data.</text>
</comment>
<dbReference type="RefSeq" id="WP_007662299.1">
    <property type="nucleotide sequence ID" value="NZ_ABJL02000007.1"/>
</dbReference>
<evidence type="ECO:0000313" key="2">
    <source>
        <dbReference type="EMBL" id="EDV06773.1"/>
    </source>
</evidence>
<dbReference type="GeneID" id="26159263"/>
<name>B3C8G8_9BACE</name>
<protein>
    <submittedName>
        <fullName evidence="2">Uncharacterized protein</fullName>
    </submittedName>
</protein>
<accession>B3C8G8</accession>
<reference evidence="2 3" key="1">
    <citation type="submission" date="2008-04" db="EMBL/GenBank/DDBJ databases">
        <title>Draft genome sequence of Bacteroides intestinalis (DSM 17393).</title>
        <authorList>
            <person name="Sudarsanam P."/>
            <person name="Ley R."/>
            <person name="Guruge J."/>
            <person name="Turnbaugh P.J."/>
            <person name="Mahowald M."/>
            <person name="Liep D."/>
            <person name="Gordon J."/>
        </authorList>
    </citation>
    <scope>NUCLEOTIDE SEQUENCE [LARGE SCALE GENOMIC DNA]</scope>
    <source>
        <strain evidence="2 3">DSM 17393</strain>
    </source>
</reference>
<gene>
    <name evidence="2" type="ORF">BACINT_01872</name>
</gene>
<dbReference type="STRING" id="471870.BACINT_01872"/>
<organism evidence="2 3">
    <name type="scientific">Bacteroides intestinalis DSM 17393</name>
    <dbReference type="NCBI Taxonomy" id="471870"/>
    <lineage>
        <taxon>Bacteria</taxon>
        <taxon>Pseudomonadati</taxon>
        <taxon>Bacteroidota</taxon>
        <taxon>Bacteroidia</taxon>
        <taxon>Bacteroidales</taxon>
        <taxon>Bacteroidaceae</taxon>
        <taxon>Bacteroides</taxon>
    </lineage>
</organism>
<dbReference type="Proteomes" id="UP000004596">
    <property type="component" value="Unassembled WGS sequence"/>
</dbReference>
<sequence>MRLFILFYHEQKCTLTLCIEGGEELRFECEAKHKKNPLLDQLEIISEVIPYLLADKDKKHLSDSEKRMLGHVRRSTREIGGHQTSKKQ</sequence>
<feature type="region of interest" description="Disordered" evidence="1">
    <location>
        <begin position="64"/>
        <end position="88"/>
    </location>
</feature>
<evidence type="ECO:0000256" key="1">
    <source>
        <dbReference type="SAM" id="MobiDB-lite"/>
    </source>
</evidence>